<dbReference type="GO" id="GO:0003700">
    <property type="term" value="F:DNA-binding transcription factor activity"/>
    <property type="evidence" value="ECO:0007669"/>
    <property type="project" value="InterPro"/>
</dbReference>
<reference evidence="5 6" key="1">
    <citation type="journal article" date="2019" name="Int. J. Syst. Evol. Microbiol.">
        <title>Capsulimonas corticalis gen. nov., sp. nov., an aerobic capsulated bacterium, of a novel bacterial order, Capsulimonadales ord. nov., of the class Armatimonadia of the phylum Armatimonadetes.</title>
        <authorList>
            <person name="Li J."/>
            <person name="Kudo C."/>
            <person name="Tonouchi A."/>
        </authorList>
    </citation>
    <scope>NUCLEOTIDE SEQUENCE [LARGE SCALE GENOMIC DNA]</scope>
    <source>
        <strain evidence="5 6">AX-7</strain>
    </source>
</reference>
<dbReference type="AlphaFoldDB" id="A0A402CVG0"/>
<dbReference type="KEGG" id="ccot:CCAX7_24490"/>
<dbReference type="GO" id="GO:0043565">
    <property type="term" value="F:sequence-specific DNA binding"/>
    <property type="evidence" value="ECO:0007669"/>
    <property type="project" value="InterPro"/>
</dbReference>
<keyword evidence="3" id="KW-0010">Activator</keyword>
<keyword evidence="2" id="KW-0238">DNA-binding</keyword>
<dbReference type="InterPro" id="IPR020449">
    <property type="entry name" value="Tscrpt_reg_AraC-type_HTH"/>
</dbReference>
<evidence type="ECO:0000256" key="1">
    <source>
        <dbReference type="ARBA" id="ARBA00023015"/>
    </source>
</evidence>
<dbReference type="Gene3D" id="1.10.10.60">
    <property type="entry name" value="Homeodomain-like"/>
    <property type="match status" value="2"/>
</dbReference>
<gene>
    <name evidence="5" type="ORF">CCAX7_24490</name>
</gene>
<dbReference type="SMART" id="SM00342">
    <property type="entry name" value="HTH_ARAC"/>
    <property type="match status" value="1"/>
</dbReference>
<dbReference type="InterPro" id="IPR050204">
    <property type="entry name" value="AraC_XylS_family_regulators"/>
</dbReference>
<dbReference type="InterPro" id="IPR014710">
    <property type="entry name" value="RmlC-like_jellyroll"/>
</dbReference>
<dbReference type="InterPro" id="IPR037923">
    <property type="entry name" value="HTH-like"/>
</dbReference>
<keyword evidence="6" id="KW-1185">Reference proteome</keyword>
<evidence type="ECO:0000313" key="6">
    <source>
        <dbReference type="Proteomes" id="UP000287394"/>
    </source>
</evidence>
<dbReference type="Pfam" id="PF07883">
    <property type="entry name" value="Cupin_2"/>
    <property type="match status" value="1"/>
</dbReference>
<evidence type="ECO:0000256" key="2">
    <source>
        <dbReference type="ARBA" id="ARBA00023125"/>
    </source>
</evidence>
<evidence type="ECO:0000256" key="3">
    <source>
        <dbReference type="ARBA" id="ARBA00023159"/>
    </source>
</evidence>
<dbReference type="Proteomes" id="UP000287394">
    <property type="component" value="Chromosome"/>
</dbReference>
<dbReference type="SUPFAM" id="SSF51215">
    <property type="entry name" value="Regulatory protein AraC"/>
    <property type="match status" value="1"/>
</dbReference>
<dbReference type="SUPFAM" id="SSF46689">
    <property type="entry name" value="Homeodomain-like"/>
    <property type="match status" value="1"/>
</dbReference>
<dbReference type="PANTHER" id="PTHR46796:SF7">
    <property type="entry name" value="ARAC FAMILY TRANSCRIPTIONAL REGULATOR"/>
    <property type="match status" value="1"/>
</dbReference>
<organism evidence="5 6">
    <name type="scientific">Capsulimonas corticalis</name>
    <dbReference type="NCBI Taxonomy" id="2219043"/>
    <lineage>
        <taxon>Bacteria</taxon>
        <taxon>Bacillati</taxon>
        <taxon>Armatimonadota</taxon>
        <taxon>Armatimonadia</taxon>
        <taxon>Capsulimonadales</taxon>
        <taxon>Capsulimonadaceae</taxon>
        <taxon>Capsulimonas</taxon>
    </lineage>
</organism>
<protein>
    <submittedName>
        <fullName evidence="5">AraC family transcriptional regulator</fullName>
    </submittedName>
</protein>
<proteinExistence type="predicted"/>
<dbReference type="PROSITE" id="PS01124">
    <property type="entry name" value="HTH_ARAC_FAMILY_2"/>
    <property type="match status" value="1"/>
</dbReference>
<dbReference type="Pfam" id="PF12833">
    <property type="entry name" value="HTH_18"/>
    <property type="match status" value="1"/>
</dbReference>
<evidence type="ECO:0000256" key="4">
    <source>
        <dbReference type="ARBA" id="ARBA00023163"/>
    </source>
</evidence>
<dbReference type="InterPro" id="IPR018062">
    <property type="entry name" value="HTH_AraC-typ_CS"/>
</dbReference>
<dbReference type="InterPro" id="IPR013096">
    <property type="entry name" value="Cupin_2"/>
</dbReference>
<keyword evidence="1" id="KW-0805">Transcription regulation</keyword>
<dbReference type="Gene3D" id="2.60.120.10">
    <property type="entry name" value="Jelly Rolls"/>
    <property type="match status" value="1"/>
</dbReference>
<evidence type="ECO:0000313" key="5">
    <source>
        <dbReference type="EMBL" id="BDI30398.1"/>
    </source>
</evidence>
<sequence length="285" mass="32023">MLEINQILCEKHIVGAETQEWLVSYQECPPLRMYGIALVGTTQAGPYFHFERPDPTMTQLLVGIEGEGEIWMDGDWRPFEAGNAFFTPARAPHGYRAIPGRPWRVCWVIYTTEFKHAPTLGIEKPLVAPVDVGPISSAIQNLHRETMGQAEPALLRDWASLTHAYAQRAIAPSGRLQPLWSVVGLDLAYPWSVEELADRAGMSLEHLRRLCHKEIDRSPMRYVAELRMRQAAALLAAESYTIEEIAARVGYENPFAFSTAFKRCVGHSPSQYRGKITGKEVGEFV</sequence>
<accession>A0A402CVG0</accession>
<name>A0A402CVG0_9BACT</name>
<dbReference type="InterPro" id="IPR009057">
    <property type="entry name" value="Homeodomain-like_sf"/>
</dbReference>
<dbReference type="PRINTS" id="PR00032">
    <property type="entry name" value="HTHARAC"/>
</dbReference>
<dbReference type="PANTHER" id="PTHR46796">
    <property type="entry name" value="HTH-TYPE TRANSCRIPTIONAL ACTIVATOR RHAS-RELATED"/>
    <property type="match status" value="1"/>
</dbReference>
<keyword evidence="4" id="KW-0804">Transcription</keyword>
<dbReference type="InterPro" id="IPR018060">
    <property type="entry name" value="HTH_AraC"/>
</dbReference>
<dbReference type="PROSITE" id="PS00041">
    <property type="entry name" value="HTH_ARAC_FAMILY_1"/>
    <property type="match status" value="1"/>
</dbReference>
<dbReference type="EMBL" id="AP025739">
    <property type="protein sequence ID" value="BDI30398.1"/>
    <property type="molecule type" value="Genomic_DNA"/>
</dbReference>